<evidence type="ECO:0000313" key="3">
    <source>
        <dbReference type="Proteomes" id="UP000030428"/>
    </source>
</evidence>
<organism evidence="2 3">
    <name type="scientific">Candidatus Thiomargarita nelsonii</name>
    <dbReference type="NCBI Taxonomy" id="1003181"/>
    <lineage>
        <taxon>Bacteria</taxon>
        <taxon>Pseudomonadati</taxon>
        <taxon>Pseudomonadota</taxon>
        <taxon>Gammaproteobacteria</taxon>
        <taxon>Thiotrichales</taxon>
        <taxon>Thiotrichaceae</taxon>
        <taxon>Thiomargarita</taxon>
    </lineage>
</organism>
<keyword evidence="1" id="KW-0812">Transmembrane</keyword>
<dbReference type="AlphaFoldDB" id="A0A4E0R0V2"/>
<evidence type="ECO:0000313" key="2">
    <source>
        <dbReference type="EMBL" id="TGO02501.1"/>
    </source>
</evidence>
<proteinExistence type="predicted"/>
<keyword evidence="1" id="KW-0472">Membrane</keyword>
<keyword evidence="3" id="KW-1185">Reference proteome</keyword>
<accession>A0A4E0R0V2</accession>
<name>A0A4E0R0V2_9GAMM</name>
<feature type="transmembrane region" description="Helical" evidence="1">
    <location>
        <begin position="30"/>
        <end position="63"/>
    </location>
</feature>
<keyword evidence="1" id="KW-1133">Transmembrane helix</keyword>
<feature type="non-terminal residue" evidence="2">
    <location>
        <position position="1"/>
    </location>
</feature>
<sequence>SQNQKKLKPKIFSVSTTNGKQRIKQQSNGLVLILTYPFLNTILVVIAVLTYPFLNTILVVIIYV</sequence>
<reference evidence="2 3" key="1">
    <citation type="journal article" date="2016" name="Front. Microbiol.">
        <title>Single-Cell (Meta-)Genomics of a Dimorphic Candidatus Thiomargarita nelsonii Reveals Genomic Plasticity.</title>
        <authorList>
            <person name="Flood B.E."/>
            <person name="Fliss P."/>
            <person name="Jones D.S."/>
            <person name="Dick G.J."/>
            <person name="Jain S."/>
            <person name="Kaster A.K."/>
            <person name="Winkel M."/>
            <person name="Mussmann M."/>
            <person name="Bailey J."/>
        </authorList>
    </citation>
    <scope>NUCLEOTIDE SEQUENCE [LARGE SCALE GENOMIC DNA]</scope>
    <source>
        <strain evidence="2">Hydrate Ridge</strain>
    </source>
</reference>
<protein>
    <submittedName>
        <fullName evidence="2">Uncharacterized protein</fullName>
    </submittedName>
</protein>
<dbReference type="Proteomes" id="UP000030428">
    <property type="component" value="Unassembled WGS sequence"/>
</dbReference>
<evidence type="ECO:0000256" key="1">
    <source>
        <dbReference type="SAM" id="Phobius"/>
    </source>
</evidence>
<dbReference type="EMBL" id="JSZA02000122">
    <property type="protein sequence ID" value="TGO02501.1"/>
    <property type="molecule type" value="Genomic_DNA"/>
</dbReference>
<comment type="caution">
    <text evidence="2">The sequence shown here is derived from an EMBL/GenBank/DDBJ whole genome shotgun (WGS) entry which is preliminary data.</text>
</comment>
<gene>
    <name evidence="2" type="ORF">PN36_23930</name>
</gene>